<evidence type="ECO:0008006" key="4">
    <source>
        <dbReference type="Google" id="ProtNLM"/>
    </source>
</evidence>
<keyword evidence="1" id="KW-0732">Signal</keyword>
<dbReference type="AlphaFoldDB" id="A0A9D1GZ08"/>
<gene>
    <name evidence="2" type="ORF">IAA98_09170</name>
</gene>
<evidence type="ECO:0000313" key="2">
    <source>
        <dbReference type="EMBL" id="HIT75742.1"/>
    </source>
</evidence>
<name>A0A9D1GZ08_9ACTN</name>
<proteinExistence type="predicted"/>
<organism evidence="2 3">
    <name type="scientific">Candidatus Avipropionibacterium avicola</name>
    <dbReference type="NCBI Taxonomy" id="2840701"/>
    <lineage>
        <taxon>Bacteria</taxon>
        <taxon>Bacillati</taxon>
        <taxon>Actinomycetota</taxon>
        <taxon>Actinomycetes</taxon>
        <taxon>Propionibacteriales</taxon>
        <taxon>Propionibacteriaceae</taxon>
        <taxon>Propionibacteriaceae incertae sedis</taxon>
        <taxon>Candidatus Avipropionibacterium</taxon>
    </lineage>
</organism>
<comment type="caution">
    <text evidence="2">The sequence shown here is derived from an EMBL/GenBank/DDBJ whole genome shotgun (WGS) entry which is preliminary data.</text>
</comment>
<accession>A0A9D1GZ08</accession>
<reference evidence="2" key="2">
    <citation type="journal article" date="2021" name="PeerJ">
        <title>Extensive microbial diversity within the chicken gut microbiome revealed by metagenomics and culture.</title>
        <authorList>
            <person name="Gilroy R."/>
            <person name="Ravi A."/>
            <person name="Getino M."/>
            <person name="Pursley I."/>
            <person name="Horton D.L."/>
            <person name="Alikhan N.F."/>
            <person name="Baker D."/>
            <person name="Gharbi K."/>
            <person name="Hall N."/>
            <person name="Watson M."/>
            <person name="Adriaenssens E.M."/>
            <person name="Foster-Nyarko E."/>
            <person name="Jarju S."/>
            <person name="Secka A."/>
            <person name="Antonio M."/>
            <person name="Oren A."/>
            <person name="Chaudhuri R.R."/>
            <person name="La Ragione R."/>
            <person name="Hildebrand F."/>
            <person name="Pallen M.J."/>
        </authorList>
    </citation>
    <scope>NUCLEOTIDE SEQUENCE</scope>
    <source>
        <strain evidence="2">ChiGjej1B1-24693</strain>
    </source>
</reference>
<feature type="signal peptide" evidence="1">
    <location>
        <begin position="1"/>
        <end position="22"/>
    </location>
</feature>
<protein>
    <recommendedName>
        <fullName evidence="4">Ig-like domain-containing protein</fullName>
    </recommendedName>
</protein>
<dbReference type="Proteomes" id="UP000886842">
    <property type="component" value="Unassembled WGS sequence"/>
</dbReference>
<sequence length="337" mass="35196">MFSAVLVVGLLGALSPASPAAAAGPVTTTTLSSATNIAPGDKVTVLERSFTLAAGESRHLRARIDTTSSTDAVVALTLSITCVDASGAEVDKGRATARNHEGRNAPYKIPGRLPIYADALLTAPAAGSYTCAMQAWTASNATSDYHLTAVAGDTWLQSSDTDQVGAYQWTNPACDSQGTLASCTYLGAGSDREWLFYSDGTPRHVWTARSSATAVDVAASYTLTTCPQGTASCQNAAIAPYQKPRGIVTVVDATLQLIQLDATGHTCHTTTVTTTGRITDGAHHYAYTQSLSSVPIRSDCGSRDFLVRVQLDHVSGQPVKIDGQQSVALSTAIIKNR</sequence>
<feature type="chain" id="PRO_5039550517" description="Ig-like domain-containing protein" evidence="1">
    <location>
        <begin position="23"/>
        <end position="337"/>
    </location>
</feature>
<evidence type="ECO:0000313" key="3">
    <source>
        <dbReference type="Proteomes" id="UP000886842"/>
    </source>
</evidence>
<reference evidence="2" key="1">
    <citation type="submission" date="2020-10" db="EMBL/GenBank/DDBJ databases">
        <authorList>
            <person name="Gilroy R."/>
        </authorList>
    </citation>
    <scope>NUCLEOTIDE SEQUENCE</scope>
    <source>
        <strain evidence="2">ChiGjej1B1-24693</strain>
    </source>
</reference>
<dbReference type="EMBL" id="DVLP01000274">
    <property type="protein sequence ID" value="HIT75742.1"/>
    <property type="molecule type" value="Genomic_DNA"/>
</dbReference>
<evidence type="ECO:0000256" key="1">
    <source>
        <dbReference type="SAM" id="SignalP"/>
    </source>
</evidence>